<feature type="compositionally biased region" description="Basic and acidic residues" evidence="10">
    <location>
        <begin position="40"/>
        <end position="49"/>
    </location>
</feature>
<dbReference type="InterPro" id="IPR000014">
    <property type="entry name" value="PAS"/>
</dbReference>
<feature type="region of interest" description="Disordered" evidence="10">
    <location>
        <begin position="435"/>
        <end position="462"/>
    </location>
</feature>
<feature type="region of interest" description="Disordered" evidence="10">
    <location>
        <begin position="993"/>
        <end position="1029"/>
    </location>
</feature>
<keyword evidence="6" id="KW-0805">Transcription regulation</keyword>
<name>A0A9J7FD89_CRIGR</name>
<dbReference type="GO" id="GO:0000976">
    <property type="term" value="F:transcription cis-regulatory region binding"/>
    <property type="evidence" value="ECO:0007669"/>
    <property type="project" value="TreeGrafter"/>
</dbReference>
<evidence type="ECO:0000256" key="8">
    <source>
        <dbReference type="ARBA" id="ARBA00023163"/>
    </source>
</evidence>
<dbReference type="Proteomes" id="UP001108280">
    <property type="component" value="Chromosome 2"/>
</dbReference>
<dbReference type="SMART" id="SM00091">
    <property type="entry name" value="PAS"/>
    <property type="match status" value="2"/>
</dbReference>
<feature type="compositionally biased region" description="Low complexity" evidence="10">
    <location>
        <begin position="993"/>
        <end position="1013"/>
    </location>
</feature>
<feature type="compositionally biased region" description="Low complexity" evidence="10">
    <location>
        <begin position="19"/>
        <end position="34"/>
    </location>
</feature>
<dbReference type="GeneID" id="100762774"/>
<dbReference type="InterPro" id="IPR022728">
    <property type="entry name" value="Period_circadian-like_C"/>
</dbReference>
<reference evidence="13 14" key="3">
    <citation type="submission" date="2025-04" db="UniProtKB">
        <authorList>
            <consortium name="RefSeq"/>
        </authorList>
    </citation>
    <scope>IDENTIFICATION</scope>
    <source>
        <strain evidence="13 14">17A/GY</strain>
        <tissue evidence="13 14">Liver</tissue>
    </source>
</reference>
<dbReference type="Pfam" id="PF23170">
    <property type="entry name" value="bHLH_PER"/>
    <property type="match status" value="1"/>
</dbReference>
<dbReference type="CDD" id="cd00130">
    <property type="entry name" value="PAS"/>
    <property type="match status" value="1"/>
</dbReference>
<dbReference type="InterPro" id="IPR057310">
    <property type="entry name" value="PER1-3_bHLH"/>
</dbReference>
<feature type="region of interest" description="Disordered" evidence="10">
    <location>
        <begin position="1"/>
        <end position="49"/>
    </location>
</feature>
<reference evidence="12" key="2">
    <citation type="journal article" date="2020" name="Biotechnol. Bioeng.">
        <title>Chromosome-scale scaffolds for the Chinese hamster reference genome assembly to facilitate the study of the CHO epigenome.</title>
        <authorList>
            <person name="Hilliard W."/>
            <person name="MacDonald M."/>
            <person name="Lee K.H."/>
        </authorList>
    </citation>
    <scope>NUCLEOTIDE SEQUENCE [LARGE SCALE GENOMIC DNA]</scope>
    <source>
        <strain evidence="12">17A/GY</strain>
    </source>
</reference>
<dbReference type="AlphaFoldDB" id="A0A9J7FD89"/>
<keyword evidence="7" id="KW-0090">Biological rhythms</keyword>
<dbReference type="InterPro" id="IPR035965">
    <property type="entry name" value="PAS-like_dom_sf"/>
</dbReference>
<dbReference type="Pfam" id="PF08447">
    <property type="entry name" value="PAS_3"/>
    <property type="match status" value="1"/>
</dbReference>
<reference evidence="12" key="1">
    <citation type="journal article" date="2018" name="Biotechnol. Bioeng.">
        <title>A reference genome of the Chinese hamster based on a hybrid assembly strategy.</title>
        <authorList>
            <person name="Rupp O."/>
            <person name="MacDonald M.L."/>
            <person name="Li S."/>
            <person name="Dhiman H."/>
            <person name="Polson S."/>
            <person name="Griep S."/>
            <person name="Heffner K."/>
            <person name="Hernandez I."/>
            <person name="Brinkrolf K."/>
            <person name="Jadhav V."/>
            <person name="Samoudi M."/>
            <person name="Hao H."/>
            <person name="Kingham B."/>
            <person name="Goesmann A."/>
            <person name="Betenbaugh M.J."/>
            <person name="Lewis N.E."/>
            <person name="Borth N."/>
            <person name="Lee K.H."/>
        </authorList>
    </citation>
    <scope>NUCLEOTIDE SEQUENCE [LARGE SCALE GENOMIC DNA]</scope>
    <source>
        <strain evidence="12">17A/GY</strain>
    </source>
</reference>
<evidence type="ECO:0000256" key="10">
    <source>
        <dbReference type="SAM" id="MobiDB-lite"/>
    </source>
</evidence>
<comment type="subcellular location">
    <subcellularLocation>
        <location evidence="2">Cytoplasm</location>
    </subcellularLocation>
    <subcellularLocation>
        <location evidence="1">Nucleus</location>
    </subcellularLocation>
</comment>
<dbReference type="GO" id="GO:0005634">
    <property type="term" value="C:nucleus"/>
    <property type="evidence" value="ECO:0007669"/>
    <property type="project" value="UniProtKB-SubCell"/>
</dbReference>
<evidence type="ECO:0000313" key="12">
    <source>
        <dbReference type="Proteomes" id="UP001108280"/>
    </source>
</evidence>
<dbReference type="KEGG" id="cge:100762774"/>
<feature type="compositionally biased region" description="Low complexity" evidence="10">
    <location>
        <begin position="435"/>
        <end position="458"/>
    </location>
</feature>
<keyword evidence="5" id="KW-0832">Ubl conjugation</keyword>
<evidence type="ECO:0000256" key="3">
    <source>
        <dbReference type="ARBA" id="ARBA00022490"/>
    </source>
</evidence>
<dbReference type="GO" id="GO:0043153">
    <property type="term" value="P:entrainment of circadian clock by photoperiod"/>
    <property type="evidence" value="ECO:0007669"/>
    <property type="project" value="TreeGrafter"/>
</dbReference>
<dbReference type="FunFam" id="3.30.450.20:FF:000004">
    <property type="entry name" value="Period circadian protein homolog 3"/>
    <property type="match status" value="1"/>
</dbReference>
<feature type="compositionally biased region" description="Basic residues" evidence="10">
    <location>
        <begin position="744"/>
        <end position="753"/>
    </location>
</feature>
<dbReference type="GO" id="GO:0005737">
    <property type="term" value="C:cytoplasm"/>
    <property type="evidence" value="ECO:0007669"/>
    <property type="project" value="UniProtKB-SubCell"/>
</dbReference>
<evidence type="ECO:0000256" key="4">
    <source>
        <dbReference type="ARBA" id="ARBA00022737"/>
    </source>
</evidence>
<keyword evidence="12" id="KW-1185">Reference proteome</keyword>
<dbReference type="GO" id="GO:0032922">
    <property type="term" value="P:circadian regulation of gene expression"/>
    <property type="evidence" value="ECO:0007669"/>
    <property type="project" value="TreeGrafter"/>
</dbReference>
<evidence type="ECO:0000259" key="11">
    <source>
        <dbReference type="PROSITE" id="PS50112"/>
    </source>
</evidence>
<dbReference type="GO" id="GO:0001222">
    <property type="term" value="F:transcription corepressor binding"/>
    <property type="evidence" value="ECO:0007669"/>
    <property type="project" value="TreeGrafter"/>
</dbReference>
<dbReference type="Pfam" id="PF21353">
    <property type="entry name" value="Per3-like_PAS-A"/>
    <property type="match status" value="1"/>
</dbReference>
<keyword evidence="8" id="KW-0804">Transcription</keyword>
<keyword evidence="4" id="KW-0677">Repeat</keyword>
<feature type="region of interest" description="Disordered" evidence="10">
    <location>
        <begin position="726"/>
        <end position="762"/>
    </location>
</feature>
<dbReference type="SUPFAM" id="SSF55785">
    <property type="entry name" value="PYP-like sensor domain (PAS domain)"/>
    <property type="match status" value="1"/>
</dbReference>
<dbReference type="Pfam" id="PF12114">
    <property type="entry name" value="Period_C"/>
    <property type="match status" value="1"/>
</dbReference>
<evidence type="ECO:0000313" key="14">
    <source>
        <dbReference type="RefSeq" id="XP_027254120.1"/>
    </source>
</evidence>
<accession>A0A9J7FD89</accession>
<evidence type="ECO:0000256" key="2">
    <source>
        <dbReference type="ARBA" id="ARBA00004496"/>
    </source>
</evidence>
<protein>
    <submittedName>
        <fullName evidence="13 14">Period circadian protein homolog 3 isoform X11</fullName>
    </submittedName>
</protein>
<organism evidence="12 14">
    <name type="scientific">Cricetulus griseus</name>
    <name type="common">Chinese hamster</name>
    <name type="synonym">Cricetulus barabensis griseus</name>
    <dbReference type="NCBI Taxonomy" id="10029"/>
    <lineage>
        <taxon>Eukaryota</taxon>
        <taxon>Metazoa</taxon>
        <taxon>Chordata</taxon>
        <taxon>Craniata</taxon>
        <taxon>Vertebrata</taxon>
        <taxon>Euteleostomi</taxon>
        <taxon>Mammalia</taxon>
        <taxon>Eutheria</taxon>
        <taxon>Euarchontoglires</taxon>
        <taxon>Glires</taxon>
        <taxon>Rodentia</taxon>
        <taxon>Myomorpha</taxon>
        <taxon>Muroidea</taxon>
        <taxon>Cricetidae</taxon>
        <taxon>Cricetinae</taxon>
        <taxon>Cricetulus</taxon>
    </lineage>
</organism>
<feature type="domain" description="PAS" evidence="11">
    <location>
        <begin position="297"/>
        <end position="343"/>
    </location>
</feature>
<dbReference type="PANTHER" id="PTHR11269:SF13">
    <property type="entry name" value="PERIOD CIRCADIAN PROTEIN HOMOLOG 3"/>
    <property type="match status" value="1"/>
</dbReference>
<feature type="compositionally biased region" description="Polar residues" evidence="10">
    <location>
        <begin position="726"/>
        <end position="736"/>
    </location>
</feature>
<dbReference type="RefSeq" id="XP_027254119.1">
    <property type="nucleotide sequence ID" value="XM_027398318.2"/>
</dbReference>
<evidence type="ECO:0000256" key="1">
    <source>
        <dbReference type="ARBA" id="ARBA00004123"/>
    </source>
</evidence>
<keyword evidence="9" id="KW-0539">Nucleus</keyword>
<evidence type="ECO:0000256" key="6">
    <source>
        <dbReference type="ARBA" id="ARBA00023015"/>
    </source>
</evidence>
<feature type="compositionally biased region" description="Polar residues" evidence="10">
    <location>
        <begin position="925"/>
        <end position="936"/>
    </location>
</feature>
<sequence>MDPCGDPAKPGGDCPHSRGQGLQGAAGQEGPLLGTSVDSSHSEHEDRNRMSEELLKVVQEMKKSFPAERHTKPSTLDALNYALRCVLSVQANSGFFPSLGPHGAPQTDVTAYSPEELASITSELASKNTFQYLLPQVVTAGFVEQDTFVAVFSFLSGRLVHISEQAALILNSKKDTLESSHFVDLLAPQDVSVFYTHTAPTQLPFWNNWTQRASQCEYAPVKSFFCRICGGGDRAQKKLCSPFRILPYLVHVQNSAQPEPEPCCLALAEKIHSGYEAPRIPVDKRIFTTTHTPGCVFLEVDDRAVPLLGYLPQDLIGTSILTYLHPEDRPLMFAIHQKVLKYVGHPPFEHLPIRFCTQNGDYIILDSSWSSFVNPWSRKVSFIIGRHKVRTSPLNEDVFATRIKKATNNDKDITELQEQIHRLLLQPVHARASSGYGSLGSSGSQEQHISIASSSESSGHCVEEAQKEQVTLQQVYASVNKIKNVGQQLYIESRSRSVKPVMDTRMELQGGDEQKDFSPSQTLKNKYMCTGSCDDLRREQHSSSYQQMNCIDSVIRYLRSYSLPALKRKCISYTNTSSSSEEAKQNHEADCSTALQDTEQILDIHKSETPATGPSTDADGGAAWTLSTAALSMGSGISQCNCSSTAVHAPPLHSAEGAVLVCKPWSPRTQSSPLTAEEFRHVGLTAAVLSAHTQKEEQNYVDRFRERILTSPYSCYLQQESRNNAKCSSVQGSPPKQSRCAGKERRKHKRKRLPVPLGTSSSSANFCSHIRGLLPDVQPWSPSIVCSPHAESLAFPAALVAPSQAPYVLSSFPFPDVASLGVGDSAGWGAAVECPPLSTGPQSVPAFPSAYLDTFTTIFLHNSPIFPLWSASFPSYPFLGATASSGMTPLVPAMAPHLEPTSSDHSQRRVGESWETHGEEHPFISSRSSSPLQLNLLQEEMPAPSESPDPVRKGIGPESECHCITGNSGSRSGPCATGELAAASVHQESQSAAASGSSASSMYFSSSDYSEFSENGQKSQDRQRDEAFPGVAEESIWRMIEQTPECVLMTYQVPKRGREEVLREDLEKLSSMEQQQPQFSPAQKEELAKVRSWIHSQTAPQGRHLQNCVACEDRGSAGNTAEAHEQHPGEDTS</sequence>
<dbReference type="FunFam" id="3.30.450.20:FF:000013">
    <property type="entry name" value="Period circadian protein homolog 2"/>
    <property type="match status" value="1"/>
</dbReference>
<evidence type="ECO:0000256" key="5">
    <source>
        <dbReference type="ARBA" id="ARBA00022843"/>
    </source>
</evidence>
<dbReference type="InterPro" id="IPR050760">
    <property type="entry name" value="Period_circadian_regulator"/>
</dbReference>
<dbReference type="Gene3D" id="3.30.450.20">
    <property type="entry name" value="PAS domain"/>
    <property type="match status" value="2"/>
</dbReference>
<feature type="compositionally biased region" description="Basic and acidic residues" evidence="10">
    <location>
        <begin position="905"/>
        <end position="922"/>
    </location>
</feature>
<feature type="region of interest" description="Disordered" evidence="10">
    <location>
        <begin position="897"/>
        <end position="974"/>
    </location>
</feature>
<dbReference type="InterPro" id="IPR013655">
    <property type="entry name" value="PAS_fold_3"/>
</dbReference>
<dbReference type="PROSITE" id="PS50112">
    <property type="entry name" value="PAS"/>
    <property type="match status" value="1"/>
</dbReference>
<proteinExistence type="predicted"/>
<dbReference type="PANTHER" id="PTHR11269">
    <property type="entry name" value="PERIOD CIRCADIAN PROTEIN"/>
    <property type="match status" value="1"/>
</dbReference>
<evidence type="ECO:0000313" key="13">
    <source>
        <dbReference type="RefSeq" id="XP_027254119.1"/>
    </source>
</evidence>
<keyword evidence="3" id="KW-0963">Cytoplasm</keyword>
<evidence type="ECO:0000256" key="7">
    <source>
        <dbReference type="ARBA" id="ARBA00023108"/>
    </source>
</evidence>
<dbReference type="OrthoDB" id="7788983at2759"/>
<dbReference type="RefSeq" id="XP_027254120.1">
    <property type="nucleotide sequence ID" value="XM_027398319.2"/>
</dbReference>
<dbReference type="GO" id="GO:0000122">
    <property type="term" value="P:negative regulation of transcription by RNA polymerase II"/>
    <property type="evidence" value="ECO:0007669"/>
    <property type="project" value="TreeGrafter"/>
</dbReference>
<gene>
    <name evidence="13 14" type="primary">LOC100762774</name>
</gene>
<evidence type="ECO:0000256" key="9">
    <source>
        <dbReference type="ARBA" id="ARBA00023242"/>
    </source>
</evidence>
<dbReference type="InterPro" id="IPR048814">
    <property type="entry name" value="Per1-3_PAS-A"/>
</dbReference>